<reference evidence="4 5" key="1">
    <citation type="journal article" date="2015" name="Nature">
        <title>rRNA introns, odd ribosomes, and small enigmatic genomes across a large radiation of phyla.</title>
        <authorList>
            <person name="Brown C.T."/>
            <person name="Hug L.A."/>
            <person name="Thomas B.C."/>
            <person name="Sharon I."/>
            <person name="Castelle C.J."/>
            <person name="Singh A."/>
            <person name="Wilkins M.J."/>
            <person name="Williams K.H."/>
            <person name="Banfield J.F."/>
        </authorList>
    </citation>
    <scope>NUCLEOTIDE SEQUENCE [LARGE SCALE GENOMIC DNA]</scope>
</reference>
<evidence type="ECO:0000256" key="3">
    <source>
        <dbReference type="RuleBase" id="RU004508"/>
    </source>
</evidence>
<keyword evidence="4" id="KW-0808">Transferase</keyword>
<comment type="similarity">
    <text evidence="3">Belongs to the DegT/DnrJ/EryC1 family.</text>
</comment>
<protein>
    <submittedName>
        <fullName evidence="4">DegT/DnrJ/EryC1/StrS aminotransferase</fullName>
    </submittedName>
</protein>
<name>A0A0G0FEE8_9BACT</name>
<sequence>MPTLIGSIPTVQADDLELAKRILKGQENISNSTATLQKSLEGIFKSKEVYLFNRGREALYFALKTLGINSNDEVIVQAMTCVAVVTPILWLDAKPVYVDINQNDFNIDIVDLEKKITPKTKAIVVQHTFGNIADMKRISEMAMKHNIYVIEDCAHLFYTDYSKTEINRYSDVSFFSFAQDKGISAVQGGLVVINNPQFEKTVMDLYLNIETQSKKQALYNAKYIQLWSLIKKYYFTPILPFQSRVTLGKILVMIFRWLRLIKQQATSSVDTILNMNRISEVQSALLLNQLEKCDAINKRREEITNIYDDKLNLELRNKTASKYLLRYPVLLSNPGVLMQQLKVHKYICGRWYNSVVFPIHGNLDKVGYVSGSCPKAEALVKSILNLPTNIDLEDEEAVEIVRIVNENGKPFKLSN</sequence>
<feature type="modified residue" description="N6-(pyridoxal phosphate)lysine" evidence="2">
    <location>
        <position position="181"/>
    </location>
</feature>
<evidence type="ECO:0000256" key="1">
    <source>
        <dbReference type="PIRSR" id="PIRSR000390-1"/>
    </source>
</evidence>
<dbReference type="InterPro" id="IPR000653">
    <property type="entry name" value="DegT/StrS_aminotransferase"/>
</dbReference>
<organism evidence="4 5">
    <name type="scientific">candidate division WS6 bacterium GW2011_GWC2_36_7</name>
    <dbReference type="NCBI Taxonomy" id="1619091"/>
    <lineage>
        <taxon>Bacteria</taxon>
        <taxon>Candidatus Dojkabacteria</taxon>
    </lineage>
</organism>
<keyword evidence="2 3" id="KW-0663">Pyridoxal phosphate</keyword>
<dbReference type="SUPFAM" id="SSF53383">
    <property type="entry name" value="PLP-dependent transferases"/>
    <property type="match status" value="1"/>
</dbReference>
<dbReference type="InterPro" id="IPR015421">
    <property type="entry name" value="PyrdxlP-dep_Trfase_major"/>
</dbReference>
<proteinExistence type="inferred from homology"/>
<dbReference type="EMBL" id="LBSF01000010">
    <property type="protein sequence ID" value="KKQ11925.1"/>
    <property type="molecule type" value="Genomic_DNA"/>
</dbReference>
<dbReference type="PANTHER" id="PTHR30244">
    <property type="entry name" value="TRANSAMINASE"/>
    <property type="match status" value="1"/>
</dbReference>
<evidence type="ECO:0000313" key="5">
    <source>
        <dbReference type="Proteomes" id="UP000034075"/>
    </source>
</evidence>
<feature type="active site" description="Proton acceptor" evidence="1">
    <location>
        <position position="181"/>
    </location>
</feature>
<dbReference type="Gene3D" id="3.40.640.10">
    <property type="entry name" value="Type I PLP-dependent aspartate aminotransferase-like (Major domain)"/>
    <property type="match status" value="1"/>
</dbReference>
<keyword evidence="4" id="KW-0032">Aminotransferase</keyword>
<dbReference type="GO" id="GO:0030170">
    <property type="term" value="F:pyridoxal phosphate binding"/>
    <property type="evidence" value="ECO:0007669"/>
    <property type="project" value="TreeGrafter"/>
</dbReference>
<dbReference type="Pfam" id="PF01041">
    <property type="entry name" value="DegT_DnrJ_EryC1"/>
    <property type="match status" value="2"/>
</dbReference>
<accession>A0A0G0FEE8</accession>
<dbReference type="Gene3D" id="3.90.1150.10">
    <property type="entry name" value="Aspartate Aminotransferase, domain 1"/>
    <property type="match status" value="1"/>
</dbReference>
<evidence type="ECO:0000313" key="4">
    <source>
        <dbReference type="EMBL" id="KKQ11925.1"/>
    </source>
</evidence>
<dbReference type="PANTHER" id="PTHR30244:SF34">
    <property type="entry name" value="DTDP-4-AMINO-4,6-DIDEOXYGALACTOSE TRANSAMINASE"/>
    <property type="match status" value="1"/>
</dbReference>
<dbReference type="Proteomes" id="UP000034075">
    <property type="component" value="Unassembled WGS sequence"/>
</dbReference>
<dbReference type="GO" id="GO:0008483">
    <property type="term" value="F:transaminase activity"/>
    <property type="evidence" value="ECO:0007669"/>
    <property type="project" value="UniProtKB-KW"/>
</dbReference>
<dbReference type="PIRSF" id="PIRSF000390">
    <property type="entry name" value="PLP_StrS"/>
    <property type="match status" value="1"/>
</dbReference>
<dbReference type="AlphaFoldDB" id="A0A0G0FEE8"/>
<evidence type="ECO:0000256" key="2">
    <source>
        <dbReference type="PIRSR" id="PIRSR000390-2"/>
    </source>
</evidence>
<comment type="caution">
    <text evidence="4">The sequence shown here is derived from an EMBL/GenBank/DDBJ whole genome shotgun (WGS) entry which is preliminary data.</text>
</comment>
<gene>
    <name evidence="4" type="ORF">US24_C0010G0003</name>
</gene>
<dbReference type="InterPro" id="IPR015422">
    <property type="entry name" value="PyrdxlP-dep_Trfase_small"/>
</dbReference>
<dbReference type="GO" id="GO:0000271">
    <property type="term" value="P:polysaccharide biosynthetic process"/>
    <property type="evidence" value="ECO:0007669"/>
    <property type="project" value="TreeGrafter"/>
</dbReference>
<dbReference type="InterPro" id="IPR015424">
    <property type="entry name" value="PyrdxlP-dep_Trfase"/>
</dbReference>